<dbReference type="eggNOG" id="COG0350">
    <property type="taxonomic scope" value="Bacteria"/>
</dbReference>
<keyword evidence="6" id="KW-0227">DNA damage</keyword>
<dbReference type="OrthoDB" id="9789813at2"/>
<protein>
    <recommendedName>
        <fullName evidence="3">methylated-DNA--[protein]-cysteine S-methyltransferase</fullName>
        <ecNumber evidence="3">2.1.1.63</ecNumber>
    </recommendedName>
</protein>
<dbReference type="SUPFAM" id="SSF46767">
    <property type="entry name" value="Methylated DNA-protein cysteine methyltransferase, C-terminal domain"/>
    <property type="match status" value="1"/>
</dbReference>
<evidence type="ECO:0000256" key="5">
    <source>
        <dbReference type="ARBA" id="ARBA00022679"/>
    </source>
</evidence>
<dbReference type="PANTHER" id="PTHR10815">
    <property type="entry name" value="METHYLATED-DNA--PROTEIN-CYSTEINE METHYLTRANSFERASE"/>
    <property type="match status" value="1"/>
</dbReference>
<evidence type="ECO:0000256" key="3">
    <source>
        <dbReference type="ARBA" id="ARBA00011918"/>
    </source>
</evidence>
<dbReference type="STRING" id="485916.Dtox_3363"/>
<comment type="catalytic activity">
    <reaction evidence="8">
        <text>a 6-O-methyl-2'-deoxyguanosine in DNA + L-cysteinyl-[protein] = S-methyl-L-cysteinyl-[protein] + a 2'-deoxyguanosine in DNA</text>
        <dbReference type="Rhea" id="RHEA:24000"/>
        <dbReference type="Rhea" id="RHEA-COMP:10131"/>
        <dbReference type="Rhea" id="RHEA-COMP:10132"/>
        <dbReference type="Rhea" id="RHEA-COMP:11367"/>
        <dbReference type="Rhea" id="RHEA-COMP:11368"/>
        <dbReference type="ChEBI" id="CHEBI:29950"/>
        <dbReference type="ChEBI" id="CHEBI:82612"/>
        <dbReference type="ChEBI" id="CHEBI:85445"/>
        <dbReference type="ChEBI" id="CHEBI:85448"/>
        <dbReference type="EC" id="2.1.1.63"/>
    </reaction>
</comment>
<dbReference type="InterPro" id="IPR036217">
    <property type="entry name" value="MethylDNA_cys_MeTrfase_DNAb"/>
</dbReference>
<comment type="similarity">
    <text evidence="2">Belongs to the MGMT family.</text>
</comment>
<dbReference type="PANTHER" id="PTHR10815:SF5">
    <property type="entry name" value="METHYLATED-DNA--PROTEIN-CYSTEINE METHYLTRANSFERASE"/>
    <property type="match status" value="1"/>
</dbReference>
<dbReference type="NCBIfam" id="TIGR00589">
    <property type="entry name" value="ogt"/>
    <property type="match status" value="1"/>
</dbReference>
<dbReference type="GO" id="GO:0003908">
    <property type="term" value="F:methylated-DNA-[protein]-cysteine S-methyltransferase activity"/>
    <property type="evidence" value="ECO:0007669"/>
    <property type="project" value="UniProtKB-EC"/>
</dbReference>
<reference evidence="10 11" key="1">
    <citation type="journal article" date="2009" name="Stand. Genomic Sci.">
        <title>Complete genome sequence of Desulfotomaculum acetoxidans type strain (5575).</title>
        <authorList>
            <person name="Spring S."/>
            <person name="Lapidus A."/>
            <person name="Schroder M."/>
            <person name="Gleim D."/>
            <person name="Sims D."/>
            <person name="Meincke L."/>
            <person name="Glavina Del Rio T."/>
            <person name="Tice H."/>
            <person name="Copeland A."/>
            <person name="Cheng J.F."/>
            <person name="Lucas S."/>
            <person name="Chen F."/>
            <person name="Nolan M."/>
            <person name="Bruce D."/>
            <person name="Goodwin L."/>
            <person name="Pitluck S."/>
            <person name="Ivanova N."/>
            <person name="Mavromatis K."/>
            <person name="Mikhailova N."/>
            <person name="Pati A."/>
            <person name="Chen A."/>
            <person name="Palaniappan K."/>
            <person name="Land M."/>
            <person name="Hauser L."/>
            <person name="Chang Y.J."/>
            <person name="Jeffries C.D."/>
            <person name="Chain P."/>
            <person name="Saunders E."/>
            <person name="Brettin T."/>
            <person name="Detter J.C."/>
            <person name="Goker M."/>
            <person name="Bristow J."/>
            <person name="Eisen J.A."/>
            <person name="Markowitz V."/>
            <person name="Hugenholtz P."/>
            <person name="Kyrpides N.C."/>
            <person name="Klenk H.P."/>
            <person name="Han C."/>
        </authorList>
    </citation>
    <scope>NUCLEOTIDE SEQUENCE [LARGE SCALE GENOMIC DNA]</scope>
    <source>
        <strain evidence="11">ATCC 49208 / DSM 771 / VKM B-1644</strain>
    </source>
</reference>
<dbReference type="CDD" id="cd06445">
    <property type="entry name" value="ATase"/>
    <property type="match status" value="1"/>
</dbReference>
<organism evidence="10 11">
    <name type="scientific">Desulfofarcimen acetoxidans (strain ATCC 49208 / DSM 771 / KCTC 5769 / VKM B-1644 / 5575)</name>
    <name type="common">Desulfotomaculum acetoxidans</name>
    <dbReference type="NCBI Taxonomy" id="485916"/>
    <lineage>
        <taxon>Bacteria</taxon>
        <taxon>Bacillati</taxon>
        <taxon>Bacillota</taxon>
        <taxon>Clostridia</taxon>
        <taxon>Eubacteriales</taxon>
        <taxon>Peptococcaceae</taxon>
        <taxon>Desulfofarcimen</taxon>
    </lineage>
</organism>
<keyword evidence="4 10" id="KW-0489">Methyltransferase</keyword>
<dbReference type="FunFam" id="1.10.10.10:FF:000214">
    <property type="entry name" value="Methylated-DNA--protein-cysteine methyltransferase"/>
    <property type="match status" value="1"/>
</dbReference>
<dbReference type="KEGG" id="dae:Dtox_3363"/>
<dbReference type="InterPro" id="IPR036388">
    <property type="entry name" value="WH-like_DNA-bd_sf"/>
</dbReference>
<comment type="catalytic activity">
    <reaction evidence="1">
        <text>a 4-O-methyl-thymidine in DNA + L-cysteinyl-[protein] = a thymidine in DNA + S-methyl-L-cysteinyl-[protein]</text>
        <dbReference type="Rhea" id="RHEA:53428"/>
        <dbReference type="Rhea" id="RHEA-COMP:10131"/>
        <dbReference type="Rhea" id="RHEA-COMP:10132"/>
        <dbReference type="Rhea" id="RHEA-COMP:13555"/>
        <dbReference type="Rhea" id="RHEA-COMP:13556"/>
        <dbReference type="ChEBI" id="CHEBI:29950"/>
        <dbReference type="ChEBI" id="CHEBI:82612"/>
        <dbReference type="ChEBI" id="CHEBI:137386"/>
        <dbReference type="ChEBI" id="CHEBI:137387"/>
        <dbReference type="EC" id="2.1.1.63"/>
    </reaction>
</comment>
<dbReference type="EC" id="2.1.1.63" evidence="3"/>
<evidence type="ECO:0000256" key="1">
    <source>
        <dbReference type="ARBA" id="ARBA00001286"/>
    </source>
</evidence>
<dbReference type="Proteomes" id="UP000002217">
    <property type="component" value="Chromosome"/>
</dbReference>
<evidence type="ECO:0000313" key="11">
    <source>
        <dbReference type="Proteomes" id="UP000002217"/>
    </source>
</evidence>
<evidence type="ECO:0000256" key="6">
    <source>
        <dbReference type="ARBA" id="ARBA00022763"/>
    </source>
</evidence>
<dbReference type="RefSeq" id="WP_015758783.1">
    <property type="nucleotide sequence ID" value="NC_013216.1"/>
</dbReference>
<gene>
    <name evidence="10" type="ordered locus">Dtox_3363</name>
</gene>
<name>C8W5U3_DESAS</name>
<dbReference type="Gene3D" id="1.10.10.10">
    <property type="entry name" value="Winged helix-like DNA-binding domain superfamily/Winged helix DNA-binding domain"/>
    <property type="match status" value="1"/>
</dbReference>
<dbReference type="InterPro" id="IPR001497">
    <property type="entry name" value="MethylDNA_cys_MeTrfase_AS"/>
</dbReference>
<evidence type="ECO:0000313" key="10">
    <source>
        <dbReference type="EMBL" id="ACV64093.1"/>
    </source>
</evidence>
<keyword evidence="7" id="KW-0234">DNA repair</keyword>
<dbReference type="EMBL" id="CP001720">
    <property type="protein sequence ID" value="ACV64093.1"/>
    <property type="molecule type" value="Genomic_DNA"/>
</dbReference>
<evidence type="ECO:0000256" key="2">
    <source>
        <dbReference type="ARBA" id="ARBA00008711"/>
    </source>
</evidence>
<keyword evidence="11" id="KW-1185">Reference proteome</keyword>
<feature type="domain" description="Methylated-DNA-[protein]-cysteine S-methyltransferase DNA binding" evidence="9">
    <location>
        <begin position="109"/>
        <end position="187"/>
    </location>
</feature>
<dbReference type="GO" id="GO:0032259">
    <property type="term" value="P:methylation"/>
    <property type="evidence" value="ECO:0007669"/>
    <property type="project" value="UniProtKB-KW"/>
</dbReference>
<dbReference type="HOGENOM" id="CLU_000445_52_2_9"/>
<keyword evidence="5 10" id="KW-0808">Transferase</keyword>
<proteinExistence type="inferred from homology"/>
<dbReference type="PROSITE" id="PS00374">
    <property type="entry name" value="MGMT"/>
    <property type="match status" value="1"/>
</dbReference>
<evidence type="ECO:0000259" key="9">
    <source>
        <dbReference type="Pfam" id="PF01035"/>
    </source>
</evidence>
<dbReference type="Pfam" id="PF01035">
    <property type="entry name" value="DNA_binding_1"/>
    <property type="match status" value="1"/>
</dbReference>
<dbReference type="GO" id="GO:0006281">
    <property type="term" value="P:DNA repair"/>
    <property type="evidence" value="ECO:0007669"/>
    <property type="project" value="UniProtKB-KW"/>
</dbReference>
<evidence type="ECO:0000256" key="8">
    <source>
        <dbReference type="ARBA" id="ARBA00049348"/>
    </source>
</evidence>
<dbReference type="AlphaFoldDB" id="C8W5U3"/>
<dbReference type="InterPro" id="IPR014048">
    <property type="entry name" value="MethylDNA_cys_MeTrfase_DNA-bd"/>
</dbReference>
<evidence type="ECO:0000256" key="7">
    <source>
        <dbReference type="ARBA" id="ARBA00023204"/>
    </source>
</evidence>
<evidence type="ECO:0000256" key="4">
    <source>
        <dbReference type="ARBA" id="ARBA00022603"/>
    </source>
</evidence>
<accession>C8W5U3</accession>
<sequence>MFYLSMETAWGWVCAAWSAEGLAAVTLPEKNPSESHEFLTNKMAVRKFLKGEELSRPAILFENMPVEALASVQTDLTGVFQLKNWLTGYFSGQRFQPDIKIDWTGYTLFQKQVLEALRQIPCGQVLSYCQLAEKIGRPRAARAVGNALSANRHLLVLPCHRVIRQDGSLGGFAGRPEYKKRLLAWESEELRKSL</sequence>